<evidence type="ECO:0000313" key="3">
    <source>
        <dbReference type="Proteomes" id="UP000504610"/>
    </source>
</evidence>
<evidence type="ECO:0000313" key="4">
    <source>
        <dbReference type="RefSeq" id="XP_018437194.2"/>
    </source>
</evidence>
<dbReference type="AlphaFoldDB" id="A0A6J0JQZ3"/>
<organism evidence="3 4">
    <name type="scientific">Raphanus sativus</name>
    <name type="common">Radish</name>
    <name type="synonym">Raphanus raphanistrum var. sativus</name>
    <dbReference type="NCBI Taxonomy" id="3726"/>
    <lineage>
        <taxon>Eukaryota</taxon>
        <taxon>Viridiplantae</taxon>
        <taxon>Streptophyta</taxon>
        <taxon>Embryophyta</taxon>
        <taxon>Tracheophyta</taxon>
        <taxon>Spermatophyta</taxon>
        <taxon>Magnoliopsida</taxon>
        <taxon>eudicotyledons</taxon>
        <taxon>Gunneridae</taxon>
        <taxon>Pentapetalae</taxon>
        <taxon>rosids</taxon>
        <taxon>malvids</taxon>
        <taxon>Brassicales</taxon>
        <taxon>Brassicaceae</taxon>
        <taxon>Brassiceae</taxon>
        <taxon>Raphanus</taxon>
    </lineage>
</organism>
<dbReference type="RefSeq" id="XP_018437195.2">
    <property type="nucleotide sequence ID" value="XM_018581693.2"/>
</dbReference>
<evidence type="ECO:0000259" key="2">
    <source>
        <dbReference type="SMART" id="SM01054"/>
    </source>
</evidence>
<reference evidence="3" key="1">
    <citation type="journal article" date="2019" name="Database">
        <title>The radish genome database (RadishGD): an integrated information resource for radish genomics.</title>
        <authorList>
            <person name="Yu H.J."/>
            <person name="Baek S."/>
            <person name="Lee Y.J."/>
            <person name="Cho A."/>
            <person name="Mun J.H."/>
        </authorList>
    </citation>
    <scope>NUCLEOTIDE SEQUENCE [LARGE SCALE GENOMIC DNA]</scope>
    <source>
        <strain evidence="3">cv. WK10039</strain>
    </source>
</reference>
<accession>A0A6J0JQZ3</accession>
<feature type="compositionally biased region" description="Basic and acidic residues" evidence="1">
    <location>
        <begin position="89"/>
        <end position="100"/>
    </location>
</feature>
<feature type="region of interest" description="Disordered" evidence="1">
    <location>
        <begin position="318"/>
        <end position="342"/>
    </location>
</feature>
<feature type="compositionally biased region" description="Polar residues" evidence="1">
    <location>
        <begin position="68"/>
        <end position="77"/>
    </location>
</feature>
<protein>
    <submittedName>
        <fullName evidence="4 5">Uncharacterized protein LOC108809555</fullName>
    </submittedName>
</protein>
<feature type="region of interest" description="Disordered" evidence="1">
    <location>
        <begin position="1"/>
        <end position="25"/>
    </location>
</feature>
<evidence type="ECO:0000256" key="1">
    <source>
        <dbReference type="SAM" id="MobiDB-lite"/>
    </source>
</evidence>
<dbReference type="KEGG" id="rsz:108809555"/>
<name>A0A6J0JQZ3_RAPSA</name>
<gene>
    <name evidence="4 5" type="primary">LOC108809555</name>
</gene>
<dbReference type="GO" id="GO:0005516">
    <property type="term" value="F:calmodulin binding"/>
    <property type="evidence" value="ECO:0007669"/>
    <property type="project" value="InterPro"/>
</dbReference>
<dbReference type="OrthoDB" id="766386at2759"/>
<sequence>MADDNNTSEVKEIENCSLPEMSEEGSVETVVVKDVGPVEDVVISVASKGQEECISETNEVPVSKPPRANSSGHSTGATRAGKPQVKSRYRGDHHVSSIHDHCKHGTHGKRCDQHDDAVKPWKVLRRKSAEASESTVKVETSGLRRKPLASVAKPESSVAAKRDGEMATSADGSSVKNNDKAKKNKGTKSTLTGSDSAVKKVSRISDAESSKVSAPKSVKNKEKAKTQTISGEDVKEKTVCVVEASVKGVQNEKQSGDAEVEADQTPEKKTRPKRMSGVKVNPSNQLSFKKGKTLEPKPEDSSPKWIKFRKKVVQELKPQTEGKKKKLKGIEARSDSCEGSKREKVVLRHQKVEGKKKMMTLFNNVIEETMNKLTKVRKTKVKALIGAFETVISLQDTKTPQSKATTFSSKV</sequence>
<dbReference type="SMART" id="SM01054">
    <property type="entry name" value="CaM_binding"/>
    <property type="match status" value="1"/>
</dbReference>
<dbReference type="Proteomes" id="UP000504610">
    <property type="component" value="Chromosome 5"/>
</dbReference>
<feature type="compositionally biased region" description="Basic and acidic residues" evidence="1">
    <location>
        <begin position="109"/>
        <end position="119"/>
    </location>
</feature>
<feature type="region of interest" description="Disordered" evidence="1">
    <location>
        <begin position="246"/>
        <end position="305"/>
    </location>
</feature>
<reference evidence="4 5" key="2">
    <citation type="submission" date="2025-04" db="UniProtKB">
        <authorList>
            <consortium name="RefSeq"/>
        </authorList>
    </citation>
    <scope>IDENTIFICATION</scope>
    <source>
        <tissue evidence="4 5">Leaf</tissue>
    </source>
</reference>
<proteinExistence type="predicted"/>
<feature type="region of interest" description="Disordered" evidence="1">
    <location>
        <begin position="48"/>
        <end position="233"/>
    </location>
</feature>
<dbReference type="Pfam" id="PF07839">
    <property type="entry name" value="CaM_binding"/>
    <property type="match status" value="1"/>
</dbReference>
<dbReference type="PANTHER" id="PTHR33349">
    <property type="entry name" value="EMB|CAB62594.1"/>
    <property type="match status" value="1"/>
</dbReference>
<keyword evidence="3" id="KW-1185">Reference proteome</keyword>
<dbReference type="RefSeq" id="XP_018437194.2">
    <property type="nucleotide sequence ID" value="XM_018581692.2"/>
</dbReference>
<dbReference type="PANTHER" id="PTHR33349:SF24">
    <property type="entry name" value="CALMODULIN-BINDING DOMAIN-CONTAINING PROTEIN"/>
    <property type="match status" value="1"/>
</dbReference>
<dbReference type="GeneID" id="108809555"/>
<feature type="domain" description="Calmodulin-binding" evidence="2">
    <location>
        <begin position="282"/>
        <end position="393"/>
    </location>
</feature>
<feature type="compositionally biased region" description="Basic and acidic residues" evidence="1">
    <location>
        <begin position="292"/>
        <end position="302"/>
    </location>
</feature>
<evidence type="ECO:0000313" key="5">
    <source>
        <dbReference type="RefSeq" id="XP_018437195.2"/>
    </source>
</evidence>
<dbReference type="InterPro" id="IPR012417">
    <property type="entry name" value="CaM-bd_dom_pln"/>
</dbReference>